<organism evidence="2 3">
    <name type="scientific">Curtobacterium caseinilyticum</name>
    <dbReference type="NCBI Taxonomy" id="3055137"/>
    <lineage>
        <taxon>Bacteria</taxon>
        <taxon>Bacillati</taxon>
        <taxon>Actinomycetota</taxon>
        <taxon>Actinomycetes</taxon>
        <taxon>Micrococcales</taxon>
        <taxon>Microbacteriaceae</taxon>
        <taxon>Curtobacterium</taxon>
    </lineage>
</organism>
<dbReference type="InterPro" id="IPR012338">
    <property type="entry name" value="Beta-lactam/transpept-like"/>
</dbReference>
<protein>
    <submittedName>
        <fullName evidence="2">Serine hydrolase</fullName>
    </submittedName>
</protein>
<comment type="caution">
    <text evidence="2">The sequence shown here is derived from an EMBL/GenBank/DDBJ whole genome shotgun (WGS) entry which is preliminary data.</text>
</comment>
<accession>A0ABT7TTZ6</accession>
<dbReference type="Pfam" id="PF00144">
    <property type="entry name" value="Beta-lactamase"/>
    <property type="match status" value="1"/>
</dbReference>
<reference evidence="2 3" key="1">
    <citation type="submission" date="2023-06" db="EMBL/GenBank/DDBJ databases">
        <authorList>
            <person name="Feng G."/>
            <person name="Li J."/>
            <person name="Zhu H."/>
        </authorList>
    </citation>
    <scope>NUCLEOTIDE SEQUENCE [LARGE SCALE GENOMIC DNA]</scope>
    <source>
        <strain evidence="2 3">RHCKG28</strain>
    </source>
</reference>
<keyword evidence="2" id="KW-0378">Hydrolase</keyword>
<dbReference type="RefSeq" id="WP_289475230.1">
    <property type="nucleotide sequence ID" value="NZ_JAUCMN010000013.1"/>
</dbReference>
<dbReference type="PANTHER" id="PTHR43283">
    <property type="entry name" value="BETA-LACTAMASE-RELATED"/>
    <property type="match status" value="1"/>
</dbReference>
<feature type="domain" description="Beta-lactamase-related" evidence="1">
    <location>
        <begin position="27"/>
        <end position="284"/>
    </location>
</feature>
<dbReference type="PANTHER" id="PTHR43283:SF7">
    <property type="entry name" value="BETA-LACTAMASE-RELATED DOMAIN-CONTAINING PROTEIN"/>
    <property type="match status" value="1"/>
</dbReference>
<name>A0ABT7TTZ6_9MICO</name>
<dbReference type="GO" id="GO:0016787">
    <property type="term" value="F:hydrolase activity"/>
    <property type="evidence" value="ECO:0007669"/>
    <property type="project" value="UniProtKB-KW"/>
</dbReference>
<keyword evidence="3" id="KW-1185">Reference proteome</keyword>
<dbReference type="Gene3D" id="3.40.710.10">
    <property type="entry name" value="DD-peptidase/beta-lactamase superfamily"/>
    <property type="match status" value="1"/>
</dbReference>
<dbReference type="SUPFAM" id="SSF56601">
    <property type="entry name" value="beta-lactamase/transpeptidase-like"/>
    <property type="match status" value="1"/>
</dbReference>
<evidence type="ECO:0000313" key="2">
    <source>
        <dbReference type="EMBL" id="MDM7892995.1"/>
    </source>
</evidence>
<dbReference type="InterPro" id="IPR050789">
    <property type="entry name" value="Diverse_Enzym_Activities"/>
</dbReference>
<sequence>MTRARTVLDAVVDAVGRSGFRAHGLHVLVGDDAAEHHWSPDVRRDVHSVAKGVAVLAAGIAVADGALALDEPVAAVLPDVELGAGVDRVTLRHLLTMTSGVDMPWSPTETTDWPDLAREFLARPTAGRHFQYANASTYTAMRVLAARVGDVGAFVQDRLFTPLGITDVVWDRCPLGYVVAGGGLWLRTAEVARIGRLLRDRGTADGRQLVPAPIVDAMHGDWVRAGTGPAYDRYALAGWGGPGRLWRLHGAHGQLVLLDPHADAVVTVTADDHERADATAATIATLLADVVPSGSAGR</sequence>
<proteinExistence type="predicted"/>
<dbReference type="InterPro" id="IPR001466">
    <property type="entry name" value="Beta-lactam-related"/>
</dbReference>
<dbReference type="EMBL" id="JAUCMN010000013">
    <property type="protein sequence ID" value="MDM7892995.1"/>
    <property type="molecule type" value="Genomic_DNA"/>
</dbReference>
<evidence type="ECO:0000313" key="3">
    <source>
        <dbReference type="Proteomes" id="UP001236404"/>
    </source>
</evidence>
<evidence type="ECO:0000259" key="1">
    <source>
        <dbReference type="Pfam" id="PF00144"/>
    </source>
</evidence>
<dbReference type="Proteomes" id="UP001236404">
    <property type="component" value="Unassembled WGS sequence"/>
</dbReference>
<gene>
    <name evidence="2" type="ORF">QUG93_14975</name>
</gene>